<protein>
    <submittedName>
        <fullName evidence="2">Uncharacterized protein</fullName>
    </submittedName>
</protein>
<keyword evidence="3" id="KW-1185">Reference proteome</keyword>
<dbReference type="AlphaFoldDB" id="A0A1Y2C4Z9"/>
<feature type="region of interest" description="Disordered" evidence="1">
    <location>
        <begin position="1"/>
        <end position="23"/>
    </location>
</feature>
<gene>
    <name evidence="2" type="ORF">BCR33DRAFT_328837</name>
</gene>
<proteinExistence type="predicted"/>
<reference evidence="2 3" key="1">
    <citation type="submission" date="2016-07" db="EMBL/GenBank/DDBJ databases">
        <title>Pervasive Adenine N6-methylation of Active Genes in Fungi.</title>
        <authorList>
            <consortium name="DOE Joint Genome Institute"/>
            <person name="Mondo S.J."/>
            <person name="Dannebaum R.O."/>
            <person name="Kuo R.C."/>
            <person name="Labutti K."/>
            <person name="Haridas S."/>
            <person name="Kuo A."/>
            <person name="Salamov A."/>
            <person name="Ahrendt S.R."/>
            <person name="Lipzen A."/>
            <person name="Sullivan W."/>
            <person name="Andreopoulos W.B."/>
            <person name="Clum A."/>
            <person name="Lindquist E."/>
            <person name="Daum C."/>
            <person name="Ramamoorthy G.K."/>
            <person name="Gryganskyi A."/>
            <person name="Culley D."/>
            <person name="Magnuson J.K."/>
            <person name="James T.Y."/>
            <person name="O'Malley M.A."/>
            <person name="Stajich J.E."/>
            <person name="Spatafora J.W."/>
            <person name="Visel A."/>
            <person name="Grigoriev I.V."/>
        </authorList>
    </citation>
    <scope>NUCLEOTIDE SEQUENCE [LARGE SCALE GENOMIC DNA]</scope>
    <source>
        <strain evidence="2 3">JEL800</strain>
    </source>
</reference>
<organism evidence="2 3">
    <name type="scientific">Rhizoclosmatium globosum</name>
    <dbReference type="NCBI Taxonomy" id="329046"/>
    <lineage>
        <taxon>Eukaryota</taxon>
        <taxon>Fungi</taxon>
        <taxon>Fungi incertae sedis</taxon>
        <taxon>Chytridiomycota</taxon>
        <taxon>Chytridiomycota incertae sedis</taxon>
        <taxon>Chytridiomycetes</taxon>
        <taxon>Chytridiales</taxon>
        <taxon>Chytriomycetaceae</taxon>
        <taxon>Rhizoclosmatium</taxon>
    </lineage>
</organism>
<accession>A0A1Y2C4Z9</accession>
<evidence type="ECO:0000313" key="2">
    <source>
        <dbReference type="EMBL" id="ORY41954.1"/>
    </source>
</evidence>
<sequence length="75" mass="8546">MKEMIEDTPPSQSRTYLKPRPSPPIRVVEETVSRPDTTRRICPSSSSVKWAIWKPRDEIQYSGCGANPSVHTQFT</sequence>
<dbReference type="EMBL" id="MCGO01000030">
    <property type="protein sequence ID" value="ORY41954.1"/>
    <property type="molecule type" value="Genomic_DNA"/>
</dbReference>
<evidence type="ECO:0000256" key="1">
    <source>
        <dbReference type="SAM" id="MobiDB-lite"/>
    </source>
</evidence>
<comment type="caution">
    <text evidence="2">The sequence shown here is derived from an EMBL/GenBank/DDBJ whole genome shotgun (WGS) entry which is preliminary data.</text>
</comment>
<dbReference type="Proteomes" id="UP000193642">
    <property type="component" value="Unassembled WGS sequence"/>
</dbReference>
<evidence type="ECO:0000313" key="3">
    <source>
        <dbReference type="Proteomes" id="UP000193642"/>
    </source>
</evidence>
<name>A0A1Y2C4Z9_9FUNG</name>